<dbReference type="EMBL" id="DUZY01000006">
    <property type="protein sequence ID" value="DAD42821.1"/>
    <property type="molecule type" value="Genomic_DNA"/>
</dbReference>
<dbReference type="AlphaFoldDB" id="A0A822ZGN9"/>
<sequence length="75" mass="7998">MTRIILLKVASLLLQAMEYGMMEQYEADDTSSGINGSGSIVEGGSRRSHSLTFTNVTKVGGTTMLGTHSGQMEIT</sequence>
<accession>A0A822ZGN9</accession>
<evidence type="ECO:0000256" key="1">
    <source>
        <dbReference type="SAM" id="SignalP"/>
    </source>
</evidence>
<name>A0A822ZGN9_NELNU</name>
<proteinExistence type="predicted"/>
<feature type="chain" id="PRO_5032510785" evidence="1">
    <location>
        <begin position="17"/>
        <end position="75"/>
    </location>
</feature>
<gene>
    <name evidence="2" type="ORF">HUJ06_001051</name>
</gene>
<evidence type="ECO:0000313" key="3">
    <source>
        <dbReference type="Proteomes" id="UP000607653"/>
    </source>
</evidence>
<comment type="caution">
    <text evidence="2">The sequence shown here is derived from an EMBL/GenBank/DDBJ whole genome shotgun (WGS) entry which is preliminary data.</text>
</comment>
<dbReference type="Proteomes" id="UP000607653">
    <property type="component" value="Unassembled WGS sequence"/>
</dbReference>
<organism evidence="2 3">
    <name type="scientific">Nelumbo nucifera</name>
    <name type="common">Sacred lotus</name>
    <dbReference type="NCBI Taxonomy" id="4432"/>
    <lineage>
        <taxon>Eukaryota</taxon>
        <taxon>Viridiplantae</taxon>
        <taxon>Streptophyta</taxon>
        <taxon>Embryophyta</taxon>
        <taxon>Tracheophyta</taxon>
        <taxon>Spermatophyta</taxon>
        <taxon>Magnoliopsida</taxon>
        <taxon>Proteales</taxon>
        <taxon>Nelumbonaceae</taxon>
        <taxon>Nelumbo</taxon>
    </lineage>
</organism>
<reference evidence="2 3" key="1">
    <citation type="journal article" date="2020" name="Mol. Biol. Evol.">
        <title>Distinct Expression and Methylation Patterns for Genes with Different Fates following a Single Whole-Genome Duplication in Flowering Plants.</title>
        <authorList>
            <person name="Shi T."/>
            <person name="Rahmani R.S."/>
            <person name="Gugger P.F."/>
            <person name="Wang M."/>
            <person name="Li H."/>
            <person name="Zhang Y."/>
            <person name="Li Z."/>
            <person name="Wang Q."/>
            <person name="Van de Peer Y."/>
            <person name="Marchal K."/>
            <person name="Chen J."/>
        </authorList>
    </citation>
    <scope>NUCLEOTIDE SEQUENCE [LARGE SCALE GENOMIC DNA]</scope>
    <source>
        <tissue evidence="2">Leaf</tissue>
    </source>
</reference>
<evidence type="ECO:0000313" key="2">
    <source>
        <dbReference type="EMBL" id="DAD42821.1"/>
    </source>
</evidence>
<feature type="signal peptide" evidence="1">
    <location>
        <begin position="1"/>
        <end position="16"/>
    </location>
</feature>
<keyword evidence="3" id="KW-1185">Reference proteome</keyword>
<protein>
    <submittedName>
        <fullName evidence="2">Uncharacterized protein</fullName>
    </submittedName>
</protein>
<keyword evidence="1" id="KW-0732">Signal</keyword>